<dbReference type="Proteomes" id="UP000028860">
    <property type="component" value="Segment"/>
</dbReference>
<dbReference type="EMBL" id="KJ473423">
    <property type="protein sequence ID" value="AHY26782.1"/>
    <property type="molecule type" value="Genomic_DNA"/>
</dbReference>
<dbReference type="RefSeq" id="YP_009103222.1">
    <property type="nucleotide sequence ID" value="NC_025457.1"/>
</dbReference>
<proteinExistence type="predicted"/>
<evidence type="ECO:0000313" key="1">
    <source>
        <dbReference type="EMBL" id="AHY26782.1"/>
    </source>
</evidence>
<dbReference type="GeneID" id="22112143"/>
<sequence>MTKLKQQFEVAGIVGRPERKGWNFKAQKSYQRGRFDNLKPRIGFVYNHKVEQVARAIAFGLEQQLTYCQLDNMHNQPPEVPVCIGKLKGNGATLFPDANTRLAMMGLNGTAVLHWLGAMRVVDELSGQRGEVIVNDGTYIYTSVGVLLNLAQDCVKSPEAILNNYKGSQRVRKAKQI</sequence>
<accession>A0A075DXK8</accession>
<reference evidence="1 2" key="1">
    <citation type="journal article" date="2014" name="PLoS ONE">
        <title>Characterization of Newly Isolated Lytic Bacteriophages Active against Acinetobacter baumannii.</title>
        <authorList>
            <person name="Merabishvili M."/>
            <person name="Vandenheuvel D."/>
            <person name="Kropinski A.M."/>
            <person name="Mast J."/>
            <person name="De Vos D."/>
            <person name="Verbeken G."/>
            <person name="Noben J.P."/>
            <person name="Lavigne R."/>
            <person name="Vaneechoutte M."/>
            <person name="Pirnay J.P."/>
        </authorList>
    </citation>
    <scope>NUCLEOTIDE SEQUENCE [LARGE SCALE GENOMIC DNA]</scope>
</reference>
<gene>
    <name evidence="1" type="ORF">vB_AbaP_Acibel007_11</name>
</gene>
<organism evidence="1 2">
    <name type="scientific">Acinetobacter phage vB_AbaP_Acibel007</name>
    <dbReference type="NCBI Taxonomy" id="1481187"/>
    <lineage>
        <taxon>Viruses</taxon>
        <taxon>Duplodnaviria</taxon>
        <taxon>Heunggongvirae</taxon>
        <taxon>Uroviricota</taxon>
        <taxon>Caudoviricetes</taxon>
        <taxon>Autographivirales</taxon>
        <taxon>Autoscriptoviridae</taxon>
        <taxon>Beijerinckvirinae</taxon>
        <taxon>Daemvirus</taxon>
        <taxon>Daemvirus acibel007</taxon>
    </lineage>
</organism>
<dbReference type="KEGG" id="vg:22112143"/>
<dbReference type="OrthoDB" id="10390at10239"/>
<protein>
    <submittedName>
        <fullName evidence="1">Uncharacterized protein</fullName>
    </submittedName>
</protein>
<keyword evidence="2" id="KW-1185">Reference proteome</keyword>
<evidence type="ECO:0000313" key="2">
    <source>
        <dbReference type="Proteomes" id="UP000028860"/>
    </source>
</evidence>
<name>A0A075DXK8_9CAUD</name>